<evidence type="ECO:0000256" key="3">
    <source>
        <dbReference type="ARBA" id="ARBA00023043"/>
    </source>
</evidence>
<dbReference type="PANTHER" id="PTHR24136">
    <property type="entry name" value="SOWAH (DROSOPHILA) HOMOLOG"/>
    <property type="match status" value="1"/>
</dbReference>
<evidence type="ECO:0000313" key="5">
    <source>
        <dbReference type="EMBL" id="KAJ3587374.1"/>
    </source>
</evidence>
<sequence length="274" mass="29389">MWDPPDEVSSRDFVAQRSNVFLSILALFCFKLFIKLSPLHDAAAQGRLWVLKTLLLQGHDVNTVTVHQITPLHEACLGQHVACARALVDAGANVEAHTTEGFTPMFYACASGSAMCAEVLLAHGARPQGPLYWPSPLHKASSQGHAGCVEVLLTWGADMDLEVPDLGTPLFTACVSQELLSVRQLLRDGCDVQKGRCQNTPLHAAVQIGHASITKLLLEFGADVNARNAESQRPVDLAPPGGATETLLMAYEEDLVPLAEWVWSPGLSGSGPPV</sequence>
<keyword evidence="6" id="KW-1185">Reference proteome</keyword>
<dbReference type="InterPro" id="IPR002110">
    <property type="entry name" value="Ankyrin_rpt"/>
</dbReference>
<feature type="repeat" description="ANK" evidence="4">
    <location>
        <begin position="34"/>
        <end position="66"/>
    </location>
</feature>
<feature type="repeat" description="ANK" evidence="4">
    <location>
        <begin position="132"/>
        <end position="164"/>
    </location>
</feature>
<keyword evidence="2" id="KW-0677">Repeat</keyword>
<organism evidence="5 6">
    <name type="scientific">Muraenolepis orangiensis</name>
    <name type="common">Patagonian moray cod</name>
    <dbReference type="NCBI Taxonomy" id="630683"/>
    <lineage>
        <taxon>Eukaryota</taxon>
        <taxon>Metazoa</taxon>
        <taxon>Chordata</taxon>
        <taxon>Craniata</taxon>
        <taxon>Vertebrata</taxon>
        <taxon>Euteleostomi</taxon>
        <taxon>Actinopterygii</taxon>
        <taxon>Neopterygii</taxon>
        <taxon>Teleostei</taxon>
        <taxon>Neoteleostei</taxon>
        <taxon>Acanthomorphata</taxon>
        <taxon>Zeiogadaria</taxon>
        <taxon>Gadariae</taxon>
        <taxon>Gadiformes</taxon>
        <taxon>Muraenolepidoidei</taxon>
        <taxon>Muraenolepididae</taxon>
        <taxon>Muraenolepis</taxon>
    </lineage>
</organism>
<comment type="similarity">
    <text evidence="1">Belongs to the ankyrin SOCS box (ASB) family.</text>
</comment>
<dbReference type="GO" id="GO:0045732">
    <property type="term" value="P:positive regulation of protein catabolic process"/>
    <property type="evidence" value="ECO:0007669"/>
    <property type="project" value="TreeGrafter"/>
</dbReference>
<reference evidence="5" key="1">
    <citation type="submission" date="2022-07" db="EMBL/GenBank/DDBJ databases">
        <title>Chromosome-level genome of Muraenolepis orangiensis.</title>
        <authorList>
            <person name="Kim J."/>
        </authorList>
    </citation>
    <scope>NUCLEOTIDE SEQUENCE</scope>
    <source>
        <strain evidence="5">KU_S4_2022</strain>
        <tissue evidence="5">Muscle</tissue>
    </source>
</reference>
<dbReference type="Gene3D" id="1.25.40.20">
    <property type="entry name" value="Ankyrin repeat-containing domain"/>
    <property type="match status" value="1"/>
</dbReference>
<feature type="repeat" description="ANK" evidence="4">
    <location>
        <begin position="67"/>
        <end position="99"/>
    </location>
</feature>
<dbReference type="SUPFAM" id="SSF48403">
    <property type="entry name" value="Ankyrin repeat"/>
    <property type="match status" value="1"/>
</dbReference>
<evidence type="ECO:0000256" key="4">
    <source>
        <dbReference type="PROSITE-ProRule" id="PRU00023"/>
    </source>
</evidence>
<comment type="caution">
    <text evidence="5">The sequence shown here is derived from an EMBL/GenBank/DDBJ whole genome shotgun (WGS) entry which is preliminary data.</text>
</comment>
<dbReference type="GO" id="GO:0016567">
    <property type="term" value="P:protein ubiquitination"/>
    <property type="evidence" value="ECO:0007669"/>
    <property type="project" value="TreeGrafter"/>
</dbReference>
<dbReference type="PROSITE" id="PS50297">
    <property type="entry name" value="ANK_REP_REGION"/>
    <property type="match status" value="4"/>
</dbReference>
<gene>
    <name evidence="5" type="ORF">NHX12_010972</name>
</gene>
<dbReference type="Proteomes" id="UP001148018">
    <property type="component" value="Unassembled WGS sequence"/>
</dbReference>
<evidence type="ECO:0008006" key="7">
    <source>
        <dbReference type="Google" id="ProtNLM"/>
    </source>
</evidence>
<keyword evidence="3 4" id="KW-0040">ANK repeat</keyword>
<feature type="repeat" description="ANK" evidence="4">
    <location>
        <begin position="197"/>
        <end position="229"/>
    </location>
</feature>
<dbReference type="EMBL" id="JANIIK010000116">
    <property type="protein sequence ID" value="KAJ3587374.1"/>
    <property type="molecule type" value="Genomic_DNA"/>
</dbReference>
<dbReference type="PANTHER" id="PTHR24136:SF55">
    <property type="entry name" value="ANKYRIN REPEAT AND SOCS BOX-CONTAINING 5A"/>
    <property type="match status" value="1"/>
</dbReference>
<evidence type="ECO:0000313" key="6">
    <source>
        <dbReference type="Proteomes" id="UP001148018"/>
    </source>
</evidence>
<evidence type="ECO:0000256" key="1">
    <source>
        <dbReference type="ARBA" id="ARBA00005949"/>
    </source>
</evidence>
<dbReference type="PROSITE" id="PS50088">
    <property type="entry name" value="ANK_REPEAT"/>
    <property type="match status" value="4"/>
</dbReference>
<dbReference type="FunFam" id="1.25.40.20:FF:000016">
    <property type="entry name" value="Ankyrin repeat and SOCS box containing 5"/>
    <property type="match status" value="1"/>
</dbReference>
<dbReference type="InterPro" id="IPR036770">
    <property type="entry name" value="Ankyrin_rpt-contain_sf"/>
</dbReference>
<dbReference type="SMART" id="SM00248">
    <property type="entry name" value="ANK"/>
    <property type="match status" value="6"/>
</dbReference>
<protein>
    <recommendedName>
        <fullName evidence="7">Ankyrin repeat and SOCS box protein 5</fullName>
    </recommendedName>
</protein>
<proteinExistence type="inferred from homology"/>
<dbReference type="PRINTS" id="PR01415">
    <property type="entry name" value="ANKYRIN"/>
</dbReference>
<accession>A0A9Q0DEC6</accession>
<name>A0A9Q0DEC6_9TELE</name>
<dbReference type="Pfam" id="PF12796">
    <property type="entry name" value="Ank_2"/>
    <property type="match status" value="2"/>
</dbReference>
<dbReference type="AlphaFoldDB" id="A0A9Q0DEC6"/>
<evidence type="ECO:0000256" key="2">
    <source>
        <dbReference type="ARBA" id="ARBA00022737"/>
    </source>
</evidence>
<dbReference type="InterPro" id="IPR051573">
    <property type="entry name" value="Ankyrin-SOCS_box_domain"/>
</dbReference>
<dbReference type="OrthoDB" id="3246549at2759"/>